<keyword evidence="3" id="KW-1185">Reference proteome</keyword>
<feature type="region of interest" description="Disordered" evidence="1">
    <location>
        <begin position="1"/>
        <end position="22"/>
    </location>
</feature>
<accession>A0A9W7G0E7</accession>
<comment type="caution">
    <text evidence="2">The sequence shown here is derived from an EMBL/GenBank/DDBJ whole genome shotgun (WGS) entry which is preliminary data.</text>
</comment>
<organism evidence="2 3">
    <name type="scientific">Triparma retinervis</name>
    <dbReference type="NCBI Taxonomy" id="2557542"/>
    <lineage>
        <taxon>Eukaryota</taxon>
        <taxon>Sar</taxon>
        <taxon>Stramenopiles</taxon>
        <taxon>Ochrophyta</taxon>
        <taxon>Bolidophyceae</taxon>
        <taxon>Parmales</taxon>
        <taxon>Triparmaceae</taxon>
        <taxon>Triparma</taxon>
    </lineage>
</organism>
<dbReference type="AlphaFoldDB" id="A0A9W7G0E7"/>
<sequence>VSFRECHDNQDEEEGEGEKKKTLSKKTTLFLFSSKMENGGELIDKYLNDAFTWYTEQVGKSVDNSRYMYMLIQKDSPLSSEENNDNARKYKRYKLSDRKTFSSMFFKE</sequence>
<reference evidence="2" key="1">
    <citation type="submission" date="2022-07" db="EMBL/GenBank/DDBJ databases">
        <title>Genome analysis of Parmales, a sister group of diatoms, reveals the evolutionary specialization of diatoms from phago-mixotrophs to photoautotrophs.</title>
        <authorList>
            <person name="Ban H."/>
            <person name="Sato S."/>
            <person name="Yoshikawa S."/>
            <person name="Kazumasa Y."/>
            <person name="Nakamura Y."/>
            <person name="Ichinomiya M."/>
            <person name="Saitoh K."/>
            <person name="Sato N."/>
            <person name="Blanc-Mathieu R."/>
            <person name="Endo H."/>
            <person name="Kuwata A."/>
            <person name="Ogata H."/>
        </authorList>
    </citation>
    <scope>NUCLEOTIDE SEQUENCE</scope>
</reference>
<evidence type="ECO:0000313" key="2">
    <source>
        <dbReference type="EMBL" id="GMI25935.1"/>
    </source>
</evidence>
<name>A0A9W7G0E7_9STRA</name>
<gene>
    <name evidence="2" type="ORF">TrRE_jg2055</name>
</gene>
<dbReference type="Proteomes" id="UP001165082">
    <property type="component" value="Unassembled WGS sequence"/>
</dbReference>
<proteinExistence type="predicted"/>
<dbReference type="EMBL" id="BRXZ01008414">
    <property type="protein sequence ID" value="GMI25935.1"/>
    <property type="molecule type" value="Genomic_DNA"/>
</dbReference>
<evidence type="ECO:0000256" key="1">
    <source>
        <dbReference type="SAM" id="MobiDB-lite"/>
    </source>
</evidence>
<evidence type="ECO:0000313" key="3">
    <source>
        <dbReference type="Proteomes" id="UP001165082"/>
    </source>
</evidence>
<feature type="non-terminal residue" evidence="2">
    <location>
        <position position="108"/>
    </location>
</feature>
<protein>
    <submittedName>
        <fullName evidence="2">Uncharacterized protein</fullName>
    </submittedName>
</protein>
<feature type="non-terminal residue" evidence="2">
    <location>
        <position position="1"/>
    </location>
</feature>
<dbReference type="OrthoDB" id="205910at2759"/>